<dbReference type="SUPFAM" id="SSF56281">
    <property type="entry name" value="Metallo-hydrolase/oxidoreductase"/>
    <property type="match status" value="1"/>
</dbReference>
<protein>
    <recommendedName>
        <fullName evidence="3">Metallo-beta-lactamase superfamily protein</fullName>
    </recommendedName>
</protein>
<proteinExistence type="predicted"/>
<dbReference type="GO" id="GO:0070813">
    <property type="term" value="P:hydrogen sulfide metabolic process"/>
    <property type="evidence" value="ECO:0007669"/>
    <property type="project" value="TreeGrafter"/>
</dbReference>
<dbReference type="InterPro" id="IPR051682">
    <property type="entry name" value="Mito_Persulfide_Diox"/>
</dbReference>
<dbReference type="PANTHER" id="PTHR43084">
    <property type="entry name" value="PERSULFIDE DIOXYGENASE ETHE1"/>
    <property type="match status" value="1"/>
</dbReference>
<dbReference type="AlphaFoldDB" id="A0A521DE81"/>
<evidence type="ECO:0000313" key="1">
    <source>
        <dbReference type="EMBL" id="SMO69905.1"/>
    </source>
</evidence>
<dbReference type="EMBL" id="FXSZ01000006">
    <property type="protein sequence ID" value="SMO69905.1"/>
    <property type="molecule type" value="Genomic_DNA"/>
</dbReference>
<evidence type="ECO:0000313" key="2">
    <source>
        <dbReference type="Proteomes" id="UP000315971"/>
    </source>
</evidence>
<sequence>MIIEQIYSNNQSHTAYYIESDGEAAVIDPFIDADLCLKKAKTNKACIKYVFGTHFNANNYDGQFNLAAKTGATVILGPNTKPNFKTRIALDGSVFKLGDIIIKFLQIPGPVSERIAFLLIDKDGHQQAIFQPKE</sequence>
<dbReference type="GO" id="GO:0050313">
    <property type="term" value="F:sulfur dioxygenase activity"/>
    <property type="evidence" value="ECO:0007669"/>
    <property type="project" value="TreeGrafter"/>
</dbReference>
<dbReference type="PANTHER" id="PTHR43084:SF1">
    <property type="entry name" value="PERSULFIDE DIOXYGENASE ETHE1, MITOCHONDRIAL"/>
    <property type="match status" value="1"/>
</dbReference>
<dbReference type="Proteomes" id="UP000315971">
    <property type="component" value="Unassembled WGS sequence"/>
</dbReference>
<dbReference type="RefSeq" id="WP_142604180.1">
    <property type="nucleotide sequence ID" value="NZ_FXSZ01000006.1"/>
</dbReference>
<dbReference type="InterPro" id="IPR036866">
    <property type="entry name" value="RibonucZ/Hydroxyglut_hydro"/>
</dbReference>
<gene>
    <name evidence="1" type="ORF">SAMN06265350_106227</name>
</gene>
<dbReference type="Gene3D" id="3.60.15.10">
    <property type="entry name" value="Ribonuclease Z/Hydroxyacylglutathione hydrolase-like"/>
    <property type="match status" value="1"/>
</dbReference>
<dbReference type="GO" id="GO:0006749">
    <property type="term" value="P:glutathione metabolic process"/>
    <property type="evidence" value="ECO:0007669"/>
    <property type="project" value="TreeGrafter"/>
</dbReference>
<keyword evidence="2" id="KW-1185">Reference proteome</keyword>
<reference evidence="1 2" key="1">
    <citation type="submission" date="2017-05" db="EMBL/GenBank/DDBJ databases">
        <authorList>
            <person name="Varghese N."/>
            <person name="Submissions S."/>
        </authorList>
    </citation>
    <scope>NUCLEOTIDE SEQUENCE [LARGE SCALE GENOMIC DNA]</scope>
    <source>
        <strain evidence="1 2">DSM 21342</strain>
    </source>
</reference>
<organism evidence="1 2">
    <name type="scientific">Solitalea koreensis</name>
    <dbReference type="NCBI Taxonomy" id="543615"/>
    <lineage>
        <taxon>Bacteria</taxon>
        <taxon>Pseudomonadati</taxon>
        <taxon>Bacteroidota</taxon>
        <taxon>Sphingobacteriia</taxon>
        <taxon>Sphingobacteriales</taxon>
        <taxon>Sphingobacteriaceae</taxon>
        <taxon>Solitalea</taxon>
    </lineage>
</organism>
<dbReference type="OrthoDB" id="9784009at2"/>
<name>A0A521DE81_9SPHI</name>
<evidence type="ECO:0008006" key="3">
    <source>
        <dbReference type="Google" id="ProtNLM"/>
    </source>
</evidence>
<accession>A0A521DE81</accession>